<dbReference type="InterPro" id="IPR016181">
    <property type="entry name" value="Acyl_CoA_acyltransferase"/>
</dbReference>
<reference evidence="3" key="1">
    <citation type="submission" date="2016-10" db="EMBL/GenBank/DDBJ databases">
        <authorList>
            <person name="Varghese N."/>
            <person name="Submissions S."/>
        </authorList>
    </citation>
    <scope>NUCLEOTIDE SEQUENCE [LARGE SCALE GENOMIC DNA]</scope>
    <source>
        <strain evidence="3">DSM 22251</strain>
    </source>
</reference>
<evidence type="ECO:0000313" key="2">
    <source>
        <dbReference type="EMBL" id="SFI90786.1"/>
    </source>
</evidence>
<dbReference type="CDD" id="cd04301">
    <property type="entry name" value="NAT_SF"/>
    <property type="match status" value="1"/>
</dbReference>
<dbReference type="InterPro" id="IPR000182">
    <property type="entry name" value="GNAT_dom"/>
</dbReference>
<evidence type="ECO:0000313" key="3">
    <source>
        <dbReference type="Proteomes" id="UP000242560"/>
    </source>
</evidence>
<dbReference type="Proteomes" id="UP000242560">
    <property type="component" value="Unassembled WGS sequence"/>
</dbReference>
<dbReference type="PROSITE" id="PS51186">
    <property type="entry name" value="GNAT"/>
    <property type="match status" value="1"/>
</dbReference>
<keyword evidence="3" id="KW-1185">Reference proteome</keyword>
<proteinExistence type="predicted"/>
<gene>
    <name evidence="2" type="ORF">SAMN05421638_1468</name>
</gene>
<sequence length="151" mass="17413">MKSYAVVWQVKSFSELSTQELYKILQARIDVFVVEQNCPYPETDGYDEKALHLWAEKNGEIAAYCRIFAPEIKYEFASIGRVLTNQNVRGQNFGKGLMKIALDIIETRFKTSKIQISAQDYLLNFYADFGFQSTGNSYLEDDIPHTEMLRS</sequence>
<dbReference type="SUPFAM" id="SSF55729">
    <property type="entry name" value="Acyl-CoA N-acyltransferases (Nat)"/>
    <property type="match status" value="1"/>
</dbReference>
<dbReference type="GO" id="GO:0016747">
    <property type="term" value="F:acyltransferase activity, transferring groups other than amino-acyl groups"/>
    <property type="evidence" value="ECO:0007669"/>
    <property type="project" value="InterPro"/>
</dbReference>
<dbReference type="EMBL" id="FORQ01000002">
    <property type="protein sequence ID" value="SFI90786.1"/>
    <property type="molecule type" value="Genomic_DNA"/>
</dbReference>
<accession>A0A1I3M257</accession>
<dbReference type="Pfam" id="PF13673">
    <property type="entry name" value="Acetyltransf_10"/>
    <property type="match status" value="1"/>
</dbReference>
<evidence type="ECO:0000259" key="1">
    <source>
        <dbReference type="PROSITE" id="PS51186"/>
    </source>
</evidence>
<name>A0A1I3M257_9FLAO</name>
<dbReference type="RefSeq" id="WP_089819749.1">
    <property type="nucleotide sequence ID" value="NZ_FORQ01000002.1"/>
</dbReference>
<feature type="domain" description="N-acetyltransferase" evidence="1">
    <location>
        <begin position="11"/>
        <end position="151"/>
    </location>
</feature>
<dbReference type="Gene3D" id="3.40.630.30">
    <property type="match status" value="1"/>
</dbReference>
<protein>
    <submittedName>
        <fullName evidence="2">ElaA protein</fullName>
    </submittedName>
</protein>
<dbReference type="AlphaFoldDB" id="A0A1I3M257"/>
<organism evidence="2 3">
    <name type="scientific">Kaistella treverensis</name>
    <dbReference type="NCBI Taxonomy" id="631455"/>
    <lineage>
        <taxon>Bacteria</taxon>
        <taxon>Pseudomonadati</taxon>
        <taxon>Bacteroidota</taxon>
        <taxon>Flavobacteriia</taxon>
        <taxon>Flavobacteriales</taxon>
        <taxon>Weeksellaceae</taxon>
        <taxon>Chryseobacterium group</taxon>
        <taxon>Kaistella</taxon>
    </lineage>
</organism>